<comment type="function">
    <text evidence="3">Catalyzes the formation of 4-diphosphocytidyl-2-C-methyl-D-erythritol from CTP and 2-C-methyl-D-erythritol 4-phosphate (MEP).</text>
</comment>
<evidence type="ECO:0000256" key="3">
    <source>
        <dbReference type="HAMAP-Rule" id="MF_00108"/>
    </source>
</evidence>
<dbReference type="PANTHER" id="PTHR32125">
    <property type="entry name" value="2-C-METHYL-D-ERYTHRITOL 4-PHOSPHATE CYTIDYLYLTRANSFERASE, CHLOROPLASTIC"/>
    <property type="match status" value="1"/>
</dbReference>
<reference evidence="5 6" key="1">
    <citation type="submission" date="2019-02" db="EMBL/GenBank/DDBJ databases">
        <title>Deep-cultivation of Planctomycetes and their phenomic and genomic characterization uncovers novel biology.</title>
        <authorList>
            <person name="Wiegand S."/>
            <person name="Jogler M."/>
            <person name="Boedeker C."/>
            <person name="Pinto D."/>
            <person name="Vollmers J."/>
            <person name="Rivas-Marin E."/>
            <person name="Kohn T."/>
            <person name="Peeters S.H."/>
            <person name="Heuer A."/>
            <person name="Rast P."/>
            <person name="Oberbeckmann S."/>
            <person name="Bunk B."/>
            <person name="Jeske O."/>
            <person name="Meyerdierks A."/>
            <person name="Storesund J.E."/>
            <person name="Kallscheuer N."/>
            <person name="Luecker S."/>
            <person name="Lage O.M."/>
            <person name="Pohl T."/>
            <person name="Merkel B.J."/>
            <person name="Hornburger P."/>
            <person name="Mueller R.-W."/>
            <person name="Bruemmer F."/>
            <person name="Labrenz M."/>
            <person name="Spormann A.M."/>
            <person name="Op Den Camp H."/>
            <person name="Overmann J."/>
            <person name="Amann R."/>
            <person name="Jetten M.S.M."/>
            <person name="Mascher T."/>
            <person name="Medema M.H."/>
            <person name="Devos D.P."/>
            <person name="Kaster A.-K."/>
            <person name="Ovreas L."/>
            <person name="Rohde M."/>
            <person name="Galperin M.Y."/>
            <person name="Jogler C."/>
        </authorList>
    </citation>
    <scope>NUCLEOTIDE SEQUENCE [LARGE SCALE GENOMIC DNA]</scope>
    <source>
        <strain evidence="5 6">Pan14r</strain>
    </source>
</reference>
<sequence length="287" mass="31556">MQTLSPTNAWQRPTIGPPYSPIETMPDRAPDASDERPERPKSEFDATDRSQRDICVILPAGGSGRRFASSDNKVFAALAGIPLWIHTARRLCRSSQVCQLIVAASPTDQPTFRQHLEHWPLPRPVEIVDGGRERFDSVRNAIAAVDTGTANWIAIHDAARPLVPTADIDSVFRAARETGAAILASPLAGSIKRDIGQDCRNVDRRDLWMALTPQVFKLDWIREAYQRHRGYPVTDDAAMVEAMGRPVQLVQGSPANLKITYPDDLAVAEALMRAQTHDAPNSSGATH</sequence>
<keyword evidence="3" id="KW-0414">Isoprene biosynthesis</keyword>
<dbReference type="GO" id="GO:0019288">
    <property type="term" value="P:isopentenyl diphosphate biosynthetic process, methylerythritol 4-phosphate pathway"/>
    <property type="evidence" value="ECO:0007669"/>
    <property type="project" value="UniProtKB-UniRule"/>
</dbReference>
<feature type="site" description="Transition state stabilizer" evidence="3">
    <location>
        <position position="73"/>
    </location>
</feature>
<dbReference type="Proteomes" id="UP000317238">
    <property type="component" value="Unassembled WGS sequence"/>
</dbReference>
<gene>
    <name evidence="3 5" type="primary">ispD</name>
    <name evidence="5" type="ORF">Pan14r_42590</name>
</gene>
<feature type="site" description="Transition state stabilizer" evidence="3">
    <location>
        <position position="66"/>
    </location>
</feature>
<keyword evidence="2 3" id="KW-0548">Nucleotidyltransferase</keyword>
<comment type="catalytic activity">
    <reaction evidence="3">
        <text>2-C-methyl-D-erythritol 4-phosphate + CTP + H(+) = 4-CDP-2-C-methyl-D-erythritol + diphosphate</text>
        <dbReference type="Rhea" id="RHEA:13429"/>
        <dbReference type="ChEBI" id="CHEBI:15378"/>
        <dbReference type="ChEBI" id="CHEBI:33019"/>
        <dbReference type="ChEBI" id="CHEBI:37563"/>
        <dbReference type="ChEBI" id="CHEBI:57823"/>
        <dbReference type="ChEBI" id="CHEBI:58262"/>
        <dbReference type="EC" id="2.7.7.60"/>
    </reaction>
</comment>
<keyword evidence="1 3" id="KW-0808">Transferase</keyword>
<dbReference type="EMBL" id="SJPL01000001">
    <property type="protein sequence ID" value="TWT71942.1"/>
    <property type="molecule type" value="Genomic_DNA"/>
</dbReference>
<dbReference type="AlphaFoldDB" id="A0A5C5YF98"/>
<comment type="caution">
    <text evidence="5">The sequence shown here is derived from an EMBL/GenBank/DDBJ whole genome shotgun (WGS) entry which is preliminary data.</text>
</comment>
<dbReference type="InterPro" id="IPR034683">
    <property type="entry name" value="IspD/TarI"/>
</dbReference>
<evidence type="ECO:0000313" key="6">
    <source>
        <dbReference type="Proteomes" id="UP000317238"/>
    </source>
</evidence>
<comment type="pathway">
    <text evidence="3">Isoprenoid biosynthesis; isopentenyl diphosphate biosynthesis via DXP pathway; isopentenyl diphosphate from 1-deoxy-D-xylulose 5-phosphate: step 2/6.</text>
</comment>
<organism evidence="5 6">
    <name type="scientific">Crateriforma conspicua</name>
    <dbReference type="NCBI Taxonomy" id="2527996"/>
    <lineage>
        <taxon>Bacteria</taxon>
        <taxon>Pseudomonadati</taxon>
        <taxon>Planctomycetota</taxon>
        <taxon>Planctomycetia</taxon>
        <taxon>Planctomycetales</taxon>
        <taxon>Planctomycetaceae</taxon>
        <taxon>Crateriforma</taxon>
    </lineage>
</organism>
<dbReference type="NCBIfam" id="TIGR00453">
    <property type="entry name" value="ispD"/>
    <property type="match status" value="1"/>
</dbReference>
<dbReference type="Gene3D" id="3.90.550.10">
    <property type="entry name" value="Spore Coat Polysaccharide Biosynthesis Protein SpsA, Chain A"/>
    <property type="match status" value="1"/>
</dbReference>
<dbReference type="UniPathway" id="UPA00056">
    <property type="reaction ID" value="UER00093"/>
</dbReference>
<feature type="site" description="Positions MEP for the nucleophilic attack" evidence="3">
    <location>
        <position position="258"/>
    </location>
</feature>
<accession>A0A5C5YF98</accession>
<evidence type="ECO:0000256" key="4">
    <source>
        <dbReference type="SAM" id="MobiDB-lite"/>
    </source>
</evidence>
<dbReference type="HAMAP" id="MF_00108">
    <property type="entry name" value="IspD"/>
    <property type="match status" value="1"/>
</dbReference>
<dbReference type="PANTHER" id="PTHR32125:SF4">
    <property type="entry name" value="2-C-METHYL-D-ERYTHRITOL 4-PHOSPHATE CYTIDYLYLTRANSFERASE, CHLOROPLASTIC"/>
    <property type="match status" value="1"/>
</dbReference>
<evidence type="ECO:0000313" key="5">
    <source>
        <dbReference type="EMBL" id="TWT71942.1"/>
    </source>
</evidence>
<evidence type="ECO:0000256" key="1">
    <source>
        <dbReference type="ARBA" id="ARBA00022679"/>
    </source>
</evidence>
<feature type="compositionally biased region" description="Basic and acidic residues" evidence="4">
    <location>
        <begin position="25"/>
        <end position="47"/>
    </location>
</feature>
<dbReference type="EC" id="2.7.7.60" evidence="3"/>
<evidence type="ECO:0000256" key="2">
    <source>
        <dbReference type="ARBA" id="ARBA00022695"/>
    </source>
</evidence>
<dbReference type="InterPro" id="IPR001228">
    <property type="entry name" value="IspD"/>
</dbReference>
<dbReference type="InterPro" id="IPR029044">
    <property type="entry name" value="Nucleotide-diphossugar_trans"/>
</dbReference>
<proteinExistence type="inferred from homology"/>
<dbReference type="Pfam" id="PF01128">
    <property type="entry name" value="IspD"/>
    <property type="match status" value="1"/>
</dbReference>
<dbReference type="RefSeq" id="WP_197203890.1">
    <property type="nucleotide sequence ID" value="NZ_SJPL01000001.1"/>
</dbReference>
<feature type="site" description="Positions MEP for the nucleophilic attack" evidence="3">
    <location>
        <position position="204"/>
    </location>
</feature>
<protein>
    <recommendedName>
        <fullName evidence="3">2-C-methyl-D-erythritol 4-phosphate cytidylyltransferase</fullName>
        <ecNumber evidence="3">2.7.7.60</ecNumber>
    </recommendedName>
    <alternativeName>
        <fullName evidence="3">4-diphosphocytidyl-2C-methyl-D-erythritol synthase</fullName>
    </alternativeName>
    <alternativeName>
        <fullName evidence="3">MEP cytidylyltransferase</fullName>
        <shortName evidence="3">MCT</shortName>
    </alternativeName>
</protein>
<comment type="similarity">
    <text evidence="3">Belongs to the IspD/TarI cytidylyltransferase family. IspD subfamily.</text>
</comment>
<dbReference type="FunFam" id="3.90.550.10:FF:000003">
    <property type="entry name" value="2-C-methyl-D-erythritol 4-phosphate cytidylyltransferase"/>
    <property type="match status" value="1"/>
</dbReference>
<name>A0A5C5YF98_9PLAN</name>
<feature type="region of interest" description="Disordered" evidence="4">
    <location>
        <begin position="1"/>
        <end position="47"/>
    </location>
</feature>
<dbReference type="GO" id="GO:0050518">
    <property type="term" value="F:2-C-methyl-D-erythritol 4-phosphate cytidylyltransferase activity"/>
    <property type="evidence" value="ECO:0007669"/>
    <property type="project" value="UniProtKB-UniRule"/>
</dbReference>
<dbReference type="InterPro" id="IPR050088">
    <property type="entry name" value="IspD/TarI_cytidylyltransf_bact"/>
</dbReference>
<dbReference type="CDD" id="cd02516">
    <property type="entry name" value="CDP-ME_synthetase"/>
    <property type="match status" value="1"/>
</dbReference>
<dbReference type="SUPFAM" id="SSF53448">
    <property type="entry name" value="Nucleotide-diphospho-sugar transferases"/>
    <property type="match status" value="1"/>
</dbReference>
<keyword evidence="6" id="KW-1185">Reference proteome</keyword>
<feature type="compositionally biased region" description="Polar residues" evidence="4">
    <location>
        <begin position="1"/>
        <end position="11"/>
    </location>
</feature>